<reference evidence="2" key="1">
    <citation type="journal article" date="2019" name="Environ. Microbiol.">
        <title>Fungal ecological strategies reflected in gene transcription - a case study of two litter decomposers.</title>
        <authorList>
            <person name="Barbi F."/>
            <person name="Kohler A."/>
            <person name="Barry K."/>
            <person name="Baskaran P."/>
            <person name="Daum C."/>
            <person name="Fauchery L."/>
            <person name="Ihrmark K."/>
            <person name="Kuo A."/>
            <person name="LaButti K."/>
            <person name="Lipzen A."/>
            <person name="Morin E."/>
            <person name="Grigoriev I.V."/>
            <person name="Henrissat B."/>
            <person name="Lindahl B."/>
            <person name="Martin F."/>
        </authorList>
    </citation>
    <scope>NUCLEOTIDE SEQUENCE</scope>
    <source>
        <strain evidence="2">JB14</strain>
    </source>
</reference>
<proteinExistence type="predicted"/>
<dbReference type="OrthoDB" id="2854787at2759"/>
<feature type="compositionally biased region" description="Polar residues" evidence="1">
    <location>
        <begin position="197"/>
        <end position="208"/>
    </location>
</feature>
<evidence type="ECO:0000256" key="1">
    <source>
        <dbReference type="SAM" id="MobiDB-lite"/>
    </source>
</evidence>
<evidence type="ECO:0000313" key="3">
    <source>
        <dbReference type="Proteomes" id="UP000799118"/>
    </source>
</evidence>
<accession>A0A6A4I2V7</accession>
<dbReference type="Proteomes" id="UP000799118">
    <property type="component" value="Unassembled WGS sequence"/>
</dbReference>
<name>A0A6A4I2V7_9AGAR</name>
<dbReference type="AlphaFoldDB" id="A0A6A4I2V7"/>
<dbReference type="EMBL" id="ML769418">
    <property type="protein sequence ID" value="KAE9404300.1"/>
    <property type="molecule type" value="Genomic_DNA"/>
</dbReference>
<feature type="region of interest" description="Disordered" evidence="1">
    <location>
        <begin position="162"/>
        <end position="216"/>
    </location>
</feature>
<keyword evidence="3" id="KW-1185">Reference proteome</keyword>
<sequence>MAGKTEHSFNDSAYDRARLALLKHAATRTLVESGEYPLERWAKEFAEHRARYDQVVSILHPDKDPRKIDTRAQKALMECDGFIRLHASSNWEGRWVDPQWLKAALEREKNERELRAAQILEAAEVKFDYPPDELARSRKTLMRPEMKQKSVKRRVLAAVEIEIPRKHSMPPQPSSFSKKRERKTSDGALPSVKRTRSQTSLKQHSLTSLGIRDSPPLTVKNTPQCDRCINKKKECFSEMTRKRCEACCRGKLACSLVRKERNLTKVASSSALKSESDNDIQEGSGSELEMDSDSVEAHRN</sequence>
<feature type="region of interest" description="Disordered" evidence="1">
    <location>
        <begin position="265"/>
        <end position="300"/>
    </location>
</feature>
<organism evidence="2 3">
    <name type="scientific">Gymnopus androsaceus JB14</name>
    <dbReference type="NCBI Taxonomy" id="1447944"/>
    <lineage>
        <taxon>Eukaryota</taxon>
        <taxon>Fungi</taxon>
        <taxon>Dikarya</taxon>
        <taxon>Basidiomycota</taxon>
        <taxon>Agaricomycotina</taxon>
        <taxon>Agaricomycetes</taxon>
        <taxon>Agaricomycetidae</taxon>
        <taxon>Agaricales</taxon>
        <taxon>Marasmiineae</taxon>
        <taxon>Omphalotaceae</taxon>
        <taxon>Gymnopus</taxon>
    </lineage>
</organism>
<protein>
    <submittedName>
        <fullName evidence="2">Uncharacterized protein</fullName>
    </submittedName>
</protein>
<gene>
    <name evidence="2" type="ORF">BT96DRAFT_1016494</name>
</gene>
<evidence type="ECO:0000313" key="2">
    <source>
        <dbReference type="EMBL" id="KAE9404300.1"/>
    </source>
</evidence>